<keyword evidence="1" id="KW-0813">Transport</keyword>
<dbReference type="InterPro" id="IPR039426">
    <property type="entry name" value="TonB-dep_rcpt-like"/>
</dbReference>
<keyword evidence="1 3" id="KW-0812">Transmembrane</keyword>
<reference evidence="6 7" key="1">
    <citation type="submission" date="2022-04" db="EMBL/GenBank/DDBJ databases">
        <title>The arsenic-methylating capacity of Chitinophaga filiformis YT5 during chitin decomposition.</title>
        <authorList>
            <person name="Chen G."/>
            <person name="Liang Y."/>
        </authorList>
    </citation>
    <scope>NUCLEOTIDE SEQUENCE [LARGE SCALE GENOMIC DNA]</scope>
    <source>
        <strain evidence="6 7">YT5</strain>
    </source>
</reference>
<keyword evidence="3" id="KW-1133">Transmembrane helix</keyword>
<evidence type="ECO:0000256" key="3">
    <source>
        <dbReference type="SAM" id="Phobius"/>
    </source>
</evidence>
<dbReference type="InterPro" id="IPR037066">
    <property type="entry name" value="Plug_dom_sf"/>
</dbReference>
<evidence type="ECO:0000259" key="4">
    <source>
        <dbReference type="Pfam" id="PF05569"/>
    </source>
</evidence>
<organism evidence="6 7">
    <name type="scientific">Chitinophaga filiformis</name>
    <name type="common">Myxococcus filiformis</name>
    <name type="synonym">Flexibacter filiformis</name>
    <dbReference type="NCBI Taxonomy" id="104663"/>
    <lineage>
        <taxon>Bacteria</taxon>
        <taxon>Pseudomonadati</taxon>
        <taxon>Bacteroidota</taxon>
        <taxon>Chitinophagia</taxon>
        <taxon>Chitinophagales</taxon>
        <taxon>Chitinophagaceae</taxon>
        <taxon>Chitinophaga</taxon>
    </lineage>
</organism>
<dbReference type="PROSITE" id="PS52016">
    <property type="entry name" value="TONB_DEPENDENT_REC_3"/>
    <property type="match status" value="1"/>
</dbReference>
<proteinExistence type="inferred from homology"/>
<name>A0ABY4I9J3_CHIFI</name>
<keyword evidence="1" id="KW-0998">Cell outer membrane</keyword>
<dbReference type="Proteomes" id="UP000830198">
    <property type="component" value="Chromosome"/>
</dbReference>
<keyword evidence="7" id="KW-1185">Reference proteome</keyword>
<protein>
    <submittedName>
        <fullName evidence="6">M56 family metallopeptidase</fullName>
    </submittedName>
</protein>
<feature type="transmembrane region" description="Helical" evidence="3">
    <location>
        <begin position="6"/>
        <end position="22"/>
    </location>
</feature>
<dbReference type="CDD" id="cd07341">
    <property type="entry name" value="M56_BlaR1_MecR1_like"/>
    <property type="match status" value="1"/>
</dbReference>
<feature type="domain" description="Peptidase M56" evidence="4">
    <location>
        <begin position="151"/>
        <end position="252"/>
    </location>
</feature>
<evidence type="ECO:0000256" key="1">
    <source>
        <dbReference type="PROSITE-ProRule" id="PRU01360"/>
    </source>
</evidence>
<feature type="transmembrane region" description="Helical" evidence="3">
    <location>
        <begin position="34"/>
        <end position="55"/>
    </location>
</feature>
<keyword evidence="1" id="KW-1134">Transmembrane beta strand</keyword>
<feature type="compositionally biased region" description="Pro residues" evidence="2">
    <location>
        <begin position="313"/>
        <end position="327"/>
    </location>
</feature>
<sequence length="537" mass="58961">MLIYLLKANVALILFYLAYHFGLRRLTFYTLNRFFLLSGIVCAAICPLIDPSLFIQQHQPLNAVAETYIPDLAALQTHQSVPFINVFLEYIFWAGVAVMSVRLMIQLLSLWKLHRHTTATLLPDEQRLRIMEKPVNPFSFMRNIYINPSLHSPEEFNSIIRHEQVHVRQWHTLDVLLGELNKIFYWFNPGAWLMSIAIRENLEFITDRSILRQGMDAKVYQYSLIKVSGIPYATAIANNFNFSHLKQRIMMMNKKRSSRYHLLRYVVLGAIMGIAVLSLNFTRAIARAEKPAKKLVVVTLPEDTAKPAVAPVPSAPVPPPPPPPPAPVKGQAAPGVPPVPAAPPAPRIPGEAVPAVPPVPPVPAAPAAPAAPGKDVITMSSESGIHLRGSQAAPPLYFVDGANMGHQAPEWLRPEEIESISVFKGEHAVEYGEDGKNGVIFIYTKGYNGSTKAKTVTSSFVYNTSSSPSVVHTSTSTLTGQPVKVTTNVNTDTKTSVNTNVNAATTVNTNAKVNADTKVNTTGKVSVDVADKQSENQ</sequence>
<dbReference type="InterPro" id="IPR012910">
    <property type="entry name" value="Plug_dom"/>
</dbReference>
<dbReference type="PANTHER" id="PTHR34978:SF3">
    <property type="entry name" value="SLR0241 PROTEIN"/>
    <property type="match status" value="1"/>
</dbReference>
<feature type="transmembrane region" description="Helical" evidence="3">
    <location>
        <begin position="90"/>
        <end position="111"/>
    </location>
</feature>
<dbReference type="RefSeq" id="WP_247813523.1">
    <property type="nucleotide sequence ID" value="NZ_CP095855.1"/>
</dbReference>
<dbReference type="InterPro" id="IPR008756">
    <property type="entry name" value="Peptidase_M56"/>
</dbReference>
<comment type="subcellular location">
    <subcellularLocation>
        <location evidence="1">Cell outer membrane</location>
        <topology evidence="1">Multi-pass membrane protein</topology>
    </subcellularLocation>
</comment>
<gene>
    <name evidence="6" type="ORF">MYF79_09140</name>
</gene>
<dbReference type="PANTHER" id="PTHR34978">
    <property type="entry name" value="POSSIBLE SENSOR-TRANSDUCER PROTEIN BLAR"/>
    <property type="match status" value="1"/>
</dbReference>
<feature type="domain" description="TonB-dependent receptor plug" evidence="5">
    <location>
        <begin position="381"/>
        <end position="439"/>
    </location>
</feature>
<comment type="similarity">
    <text evidence="1">Belongs to the TonB-dependent receptor family.</text>
</comment>
<dbReference type="Pfam" id="PF05569">
    <property type="entry name" value="Peptidase_M56"/>
    <property type="match status" value="1"/>
</dbReference>
<dbReference type="EMBL" id="CP095855">
    <property type="protein sequence ID" value="UPK71441.1"/>
    <property type="molecule type" value="Genomic_DNA"/>
</dbReference>
<dbReference type="Gene3D" id="2.170.130.10">
    <property type="entry name" value="TonB-dependent receptor, plug domain"/>
    <property type="match status" value="1"/>
</dbReference>
<evidence type="ECO:0000313" key="6">
    <source>
        <dbReference type="EMBL" id="UPK71441.1"/>
    </source>
</evidence>
<dbReference type="SUPFAM" id="SSF56935">
    <property type="entry name" value="Porins"/>
    <property type="match status" value="1"/>
</dbReference>
<evidence type="ECO:0000259" key="5">
    <source>
        <dbReference type="Pfam" id="PF07715"/>
    </source>
</evidence>
<evidence type="ECO:0000313" key="7">
    <source>
        <dbReference type="Proteomes" id="UP000830198"/>
    </source>
</evidence>
<accession>A0ABY4I9J3</accession>
<keyword evidence="1 3" id="KW-0472">Membrane</keyword>
<dbReference type="Pfam" id="PF07715">
    <property type="entry name" value="Plug"/>
    <property type="match status" value="1"/>
</dbReference>
<evidence type="ECO:0000256" key="2">
    <source>
        <dbReference type="SAM" id="MobiDB-lite"/>
    </source>
</evidence>
<feature type="transmembrane region" description="Helical" evidence="3">
    <location>
        <begin position="262"/>
        <end position="281"/>
    </location>
</feature>
<dbReference type="InterPro" id="IPR052173">
    <property type="entry name" value="Beta-lactam_resp_regulator"/>
</dbReference>
<feature type="region of interest" description="Disordered" evidence="2">
    <location>
        <begin position="309"/>
        <end position="343"/>
    </location>
</feature>